<gene>
    <name evidence="1" type="ORF">ABT188_19940</name>
</gene>
<name>A0ABV1SYX6_9ACTN</name>
<reference evidence="1 2" key="1">
    <citation type="submission" date="2024-06" db="EMBL/GenBank/DDBJ databases">
        <title>The Natural Products Discovery Center: Release of the First 8490 Sequenced Strains for Exploring Actinobacteria Biosynthetic Diversity.</title>
        <authorList>
            <person name="Kalkreuter E."/>
            <person name="Kautsar S.A."/>
            <person name="Yang D."/>
            <person name="Bader C.D."/>
            <person name="Teijaro C.N."/>
            <person name="Fluegel L."/>
            <person name="Davis C.M."/>
            <person name="Simpson J.R."/>
            <person name="Lauterbach L."/>
            <person name="Steele A.D."/>
            <person name="Gui C."/>
            <person name="Meng S."/>
            <person name="Li G."/>
            <person name="Viehrig K."/>
            <person name="Ye F."/>
            <person name="Su P."/>
            <person name="Kiefer A.F."/>
            <person name="Nichols A."/>
            <person name="Cepeda A.J."/>
            <person name="Yan W."/>
            <person name="Fan B."/>
            <person name="Jiang Y."/>
            <person name="Adhikari A."/>
            <person name="Zheng C.-J."/>
            <person name="Schuster L."/>
            <person name="Cowan T.M."/>
            <person name="Smanski M.J."/>
            <person name="Chevrette M.G."/>
            <person name="De Carvalho L.P.S."/>
            <person name="Shen B."/>
        </authorList>
    </citation>
    <scope>NUCLEOTIDE SEQUENCE [LARGE SCALE GENOMIC DNA]</scope>
    <source>
        <strain evidence="1 2">NPDC001615</strain>
    </source>
</reference>
<organism evidence="1 2">
    <name type="scientific">Streptomyces violaceorubidus</name>
    <dbReference type="NCBI Taxonomy" id="284042"/>
    <lineage>
        <taxon>Bacteria</taxon>
        <taxon>Bacillati</taxon>
        <taxon>Actinomycetota</taxon>
        <taxon>Actinomycetes</taxon>
        <taxon>Kitasatosporales</taxon>
        <taxon>Streptomycetaceae</taxon>
        <taxon>Streptomyces</taxon>
    </lineage>
</organism>
<comment type="caution">
    <text evidence="1">The sequence shown here is derived from an EMBL/GenBank/DDBJ whole genome shotgun (WGS) entry which is preliminary data.</text>
</comment>
<dbReference type="Proteomes" id="UP001496720">
    <property type="component" value="Unassembled WGS sequence"/>
</dbReference>
<dbReference type="EMBL" id="JBEOZY010000019">
    <property type="protein sequence ID" value="MER6166803.1"/>
    <property type="molecule type" value="Genomic_DNA"/>
</dbReference>
<protein>
    <submittedName>
        <fullName evidence="1">Uncharacterized protein</fullName>
    </submittedName>
</protein>
<feature type="non-terminal residue" evidence="1">
    <location>
        <position position="71"/>
    </location>
</feature>
<keyword evidence="2" id="KW-1185">Reference proteome</keyword>
<evidence type="ECO:0000313" key="1">
    <source>
        <dbReference type="EMBL" id="MER6166803.1"/>
    </source>
</evidence>
<evidence type="ECO:0000313" key="2">
    <source>
        <dbReference type="Proteomes" id="UP001496720"/>
    </source>
</evidence>
<accession>A0ABV1SYX6</accession>
<proteinExistence type="predicted"/>
<sequence length="71" mass="7197">MARTVLVVTALEDVTAGWVVTALNQREVPVVRVDPADIGSGLTVMIAVAPSGGLTPGLTGASAVLGWICRP</sequence>